<organism evidence="2 3">
    <name type="scientific">Leptidea sinapis</name>
    <dbReference type="NCBI Taxonomy" id="189913"/>
    <lineage>
        <taxon>Eukaryota</taxon>
        <taxon>Metazoa</taxon>
        <taxon>Ecdysozoa</taxon>
        <taxon>Arthropoda</taxon>
        <taxon>Hexapoda</taxon>
        <taxon>Insecta</taxon>
        <taxon>Pterygota</taxon>
        <taxon>Neoptera</taxon>
        <taxon>Endopterygota</taxon>
        <taxon>Lepidoptera</taxon>
        <taxon>Glossata</taxon>
        <taxon>Ditrysia</taxon>
        <taxon>Papilionoidea</taxon>
        <taxon>Pieridae</taxon>
        <taxon>Dismorphiinae</taxon>
        <taxon>Leptidea</taxon>
    </lineage>
</organism>
<evidence type="ECO:0000313" key="3">
    <source>
        <dbReference type="Proteomes" id="UP000324832"/>
    </source>
</evidence>
<dbReference type="InterPro" id="IPR044929">
    <property type="entry name" value="DNA/RNA_non-sp_Endonuclease_sf"/>
</dbReference>
<name>A0A5E4PZN8_9NEOP</name>
<protein>
    <recommendedName>
        <fullName evidence="1">DNA/RNA non-specific endonuclease/pyrophosphatase/phosphodiesterase domain-containing protein</fullName>
    </recommendedName>
</protein>
<gene>
    <name evidence="2" type="ORF">LSINAPIS_LOCUS3343</name>
</gene>
<dbReference type="GO" id="GO:0046872">
    <property type="term" value="F:metal ion binding"/>
    <property type="evidence" value="ECO:0007669"/>
    <property type="project" value="InterPro"/>
</dbReference>
<feature type="domain" description="DNA/RNA non-specific endonuclease/pyrophosphatase/phosphodiesterase" evidence="1">
    <location>
        <begin position="261"/>
        <end position="408"/>
    </location>
</feature>
<accession>A0A5E4PZN8</accession>
<dbReference type="InterPro" id="IPR001604">
    <property type="entry name" value="Endo_G_ENPP1-like_dom"/>
</dbReference>
<dbReference type="SUPFAM" id="SSF54060">
    <property type="entry name" value="His-Me finger endonucleases"/>
    <property type="match status" value="1"/>
</dbReference>
<evidence type="ECO:0000259" key="1">
    <source>
        <dbReference type="Pfam" id="PF01223"/>
    </source>
</evidence>
<dbReference type="Proteomes" id="UP000324832">
    <property type="component" value="Unassembled WGS sequence"/>
</dbReference>
<sequence>MWCAGQRLSQRGLRSTARAALRFRNLSYTHKHIGAEGNKMRIIVLFTCFQIAFLTEAPCVIELSCLECVPDNMPLVTSHRAANGSVVVPAGEQLTLSCGGGRLLAYPLRSELVARCEDARYRLAHDSSLRHLLELGCQEDVEHCSAPYQGRAYQTRDAARGVSHLAALCFDEDSWQERFAHVSNAPHNALRLPAHSERRAPLTLLGNFNHMFDASTRLAAEHLYSDEVRLNRRLREMFKHDQYNFADQRLTSGKLLSGRFFDDQNVRVTEFVSNAVPVWGSVARGNLQHLHADVAALLAAARDHAPLHVYCGTHGVGSLRTAAGPRPLFLKPGRFPVPKYVWCVVHDERAARALAVAVTNDPFVSVSEVRDTVACESACGRVRWLRELRAHRRYETPLYGLTFCCEVHNFTALVPEMPPQVIRAVPRGPDGMLTHSYQ</sequence>
<reference evidence="2 3" key="1">
    <citation type="submission" date="2017-07" db="EMBL/GenBank/DDBJ databases">
        <authorList>
            <person name="Talla V."/>
            <person name="Backstrom N."/>
        </authorList>
    </citation>
    <scope>NUCLEOTIDE SEQUENCE [LARGE SCALE GENOMIC DNA]</scope>
</reference>
<dbReference type="AlphaFoldDB" id="A0A5E4PZN8"/>
<keyword evidence="3" id="KW-1185">Reference proteome</keyword>
<dbReference type="GO" id="GO:0003676">
    <property type="term" value="F:nucleic acid binding"/>
    <property type="evidence" value="ECO:0007669"/>
    <property type="project" value="InterPro"/>
</dbReference>
<proteinExistence type="predicted"/>
<dbReference type="InterPro" id="IPR044925">
    <property type="entry name" value="His-Me_finger_sf"/>
</dbReference>
<evidence type="ECO:0000313" key="2">
    <source>
        <dbReference type="EMBL" id="VVC90434.1"/>
    </source>
</evidence>
<dbReference type="Pfam" id="PF01223">
    <property type="entry name" value="Endonuclease_NS"/>
    <property type="match status" value="1"/>
</dbReference>
<dbReference type="Gene3D" id="3.40.570.10">
    <property type="entry name" value="Extracellular Endonuclease, subunit A"/>
    <property type="match status" value="1"/>
</dbReference>
<dbReference type="EMBL" id="FZQP02000782">
    <property type="protein sequence ID" value="VVC90434.1"/>
    <property type="molecule type" value="Genomic_DNA"/>
</dbReference>
<dbReference type="GO" id="GO:0016787">
    <property type="term" value="F:hydrolase activity"/>
    <property type="evidence" value="ECO:0007669"/>
    <property type="project" value="InterPro"/>
</dbReference>